<keyword evidence="2" id="KW-0560">Oxidoreductase</keyword>
<dbReference type="PRINTS" id="PR00080">
    <property type="entry name" value="SDRFAMILY"/>
</dbReference>
<organism evidence="5 6">
    <name type="scientific">Archangium minus</name>
    <dbReference type="NCBI Taxonomy" id="83450"/>
    <lineage>
        <taxon>Bacteria</taxon>
        <taxon>Pseudomonadati</taxon>
        <taxon>Myxococcota</taxon>
        <taxon>Myxococcia</taxon>
        <taxon>Myxococcales</taxon>
        <taxon>Cystobacterineae</taxon>
        <taxon>Archangiaceae</taxon>
        <taxon>Archangium</taxon>
    </lineage>
</organism>
<dbReference type="SUPFAM" id="SSF51735">
    <property type="entry name" value="NAD(P)-binding Rossmann-fold domains"/>
    <property type="match status" value="1"/>
</dbReference>
<dbReference type="InterPro" id="IPR051911">
    <property type="entry name" value="SDR_oxidoreductase"/>
</dbReference>
<evidence type="ECO:0000256" key="2">
    <source>
        <dbReference type="ARBA" id="ARBA00023002"/>
    </source>
</evidence>
<sequence length="271" mass="29261">MSTKGSKVVLVTGASSGIGRACAELLSARGHTVYGTSRKPSPGPAGYRMLEMDVTRDESVQKAVATVLEEQGHVDVVVNNAGYALAGPIEETSIEEAQRQLDTNFFGVLRVCHAVLPFMRARGSGLIVNMSSLGGVVGLPFQGLYSASKFALEGLTESLRQEVASFGIQVTSLQPGDVRTPITENRVRVQRCGPESTYRRAFETALGIIEKEERAGASVELVARQVLALVDRKQVGVRYSVGHLSQRLLASTKAFLPARLFERILMSYYGL</sequence>
<dbReference type="EMBL" id="CP043494">
    <property type="protein sequence ID" value="WNG47431.1"/>
    <property type="molecule type" value="Genomic_DNA"/>
</dbReference>
<evidence type="ECO:0000259" key="4">
    <source>
        <dbReference type="SMART" id="SM00822"/>
    </source>
</evidence>
<proteinExistence type="inferred from homology"/>
<feature type="domain" description="Ketoreductase" evidence="4">
    <location>
        <begin position="7"/>
        <end position="174"/>
    </location>
</feature>
<dbReference type="CDD" id="cd05374">
    <property type="entry name" value="17beta-HSD-like_SDR_c"/>
    <property type="match status" value="1"/>
</dbReference>
<name>A0ABY9WWC1_9BACT</name>
<keyword evidence="6" id="KW-1185">Reference proteome</keyword>
<protein>
    <submittedName>
        <fullName evidence="5">SDR family oxidoreductase</fullName>
    </submittedName>
</protein>
<evidence type="ECO:0000256" key="1">
    <source>
        <dbReference type="ARBA" id="ARBA00006484"/>
    </source>
</evidence>
<dbReference type="RefSeq" id="WP_395803761.1">
    <property type="nucleotide sequence ID" value="NZ_CP043494.1"/>
</dbReference>
<gene>
    <name evidence="5" type="ORF">F0U60_27405</name>
</gene>
<dbReference type="InterPro" id="IPR036291">
    <property type="entry name" value="NAD(P)-bd_dom_sf"/>
</dbReference>
<comment type="similarity">
    <text evidence="1 3">Belongs to the short-chain dehydrogenases/reductases (SDR) family.</text>
</comment>
<accession>A0ABY9WWC1</accession>
<evidence type="ECO:0000313" key="5">
    <source>
        <dbReference type="EMBL" id="WNG47431.1"/>
    </source>
</evidence>
<dbReference type="Proteomes" id="UP001611383">
    <property type="component" value="Chromosome"/>
</dbReference>
<dbReference type="PRINTS" id="PR00081">
    <property type="entry name" value="GDHRDH"/>
</dbReference>
<dbReference type="SMART" id="SM00822">
    <property type="entry name" value="PKS_KR"/>
    <property type="match status" value="1"/>
</dbReference>
<dbReference type="Gene3D" id="3.40.50.720">
    <property type="entry name" value="NAD(P)-binding Rossmann-like Domain"/>
    <property type="match status" value="1"/>
</dbReference>
<dbReference type="Pfam" id="PF00106">
    <property type="entry name" value="adh_short"/>
    <property type="match status" value="1"/>
</dbReference>
<dbReference type="PANTHER" id="PTHR43976:SF16">
    <property type="entry name" value="SHORT-CHAIN DEHYDROGENASE_REDUCTASE FAMILY PROTEIN"/>
    <property type="match status" value="1"/>
</dbReference>
<evidence type="ECO:0000313" key="6">
    <source>
        <dbReference type="Proteomes" id="UP001611383"/>
    </source>
</evidence>
<dbReference type="PROSITE" id="PS00061">
    <property type="entry name" value="ADH_SHORT"/>
    <property type="match status" value="1"/>
</dbReference>
<dbReference type="InterPro" id="IPR057326">
    <property type="entry name" value="KR_dom"/>
</dbReference>
<dbReference type="InterPro" id="IPR002347">
    <property type="entry name" value="SDR_fam"/>
</dbReference>
<evidence type="ECO:0000256" key="3">
    <source>
        <dbReference type="RuleBase" id="RU000363"/>
    </source>
</evidence>
<dbReference type="PANTHER" id="PTHR43976">
    <property type="entry name" value="SHORT CHAIN DEHYDROGENASE"/>
    <property type="match status" value="1"/>
</dbReference>
<reference evidence="5 6" key="1">
    <citation type="submission" date="2019-08" db="EMBL/GenBank/DDBJ databases">
        <title>Archangium and Cystobacter genomes.</title>
        <authorList>
            <person name="Chen I.-C.K."/>
            <person name="Wielgoss S."/>
        </authorList>
    </citation>
    <scope>NUCLEOTIDE SEQUENCE [LARGE SCALE GENOMIC DNA]</scope>
    <source>
        <strain evidence="5 6">Cbm 6</strain>
    </source>
</reference>
<dbReference type="InterPro" id="IPR020904">
    <property type="entry name" value="Sc_DH/Rdtase_CS"/>
</dbReference>